<sequence>MAVGSSAGSPDGSTGGTFEGRAFEDGSYDVSARIVDPAPLPEDEEGRVEAALRPKSLAEFPGQPRVREQLSLVLEAARRRGSTPDHILLSGPPGLGKTTLAMIVAAELQAPIRITSGPAIQHAGDLASILSSLAEGEVLFLDEIHRMARPAEEMLYLAMEDFRVDIIVGKGPGATAIPLELAPFTVVGATTRAGLLPAPLRDRFGFTGHLDFYSTDDLRTILRRSAGLLGVDHTNQGLAEIAGRSRGTPRIANRLLRRVRDWAQVHGNHVVDHDAAQAALALFDVDDRGLDRLDRAVLDALCRRFAGGPVGLSTLAVAVGEEPDTVETVAEPFLVREGFMVRTPRGRAAAPLAWEHLGLTPPPGEQWSGGASGQERLPLGEDEAGSGRFGA</sequence>
<organism evidence="12 13">
    <name type="scientific">Kineosphaera limosa NBRC 100340</name>
    <dbReference type="NCBI Taxonomy" id="1184609"/>
    <lineage>
        <taxon>Bacteria</taxon>
        <taxon>Bacillati</taxon>
        <taxon>Actinomycetota</taxon>
        <taxon>Actinomycetes</taxon>
        <taxon>Micrococcales</taxon>
        <taxon>Dermatophilaceae</taxon>
        <taxon>Kineosphaera</taxon>
    </lineage>
</organism>
<reference evidence="12 13" key="1">
    <citation type="submission" date="2012-08" db="EMBL/GenBank/DDBJ databases">
        <title>Whole genome shotgun sequence of Kineosphaera limosa NBRC 100340.</title>
        <authorList>
            <person name="Yoshida I."/>
            <person name="Isaki S."/>
            <person name="Hosoyama A."/>
            <person name="Tsuchikane K."/>
            <person name="Katsumata H."/>
            <person name="Ando Y."/>
            <person name="Ohji S."/>
            <person name="Hamada M."/>
            <person name="Tamura T."/>
            <person name="Yamazoe A."/>
            <person name="Yamazaki S."/>
            <person name="Fujita N."/>
        </authorList>
    </citation>
    <scope>NUCLEOTIDE SEQUENCE [LARGE SCALE GENOMIC DNA]</scope>
    <source>
        <strain evidence="12 13">NBRC 100340</strain>
    </source>
</reference>
<feature type="binding site" evidence="9">
    <location>
        <begin position="160"/>
        <end position="162"/>
    </location>
    <ligand>
        <name>ATP</name>
        <dbReference type="ChEBI" id="CHEBI:30616"/>
    </ligand>
</feature>
<dbReference type="InterPro" id="IPR036388">
    <property type="entry name" value="WH-like_DNA-bd_sf"/>
</dbReference>
<accession>K6WM05</accession>
<dbReference type="GO" id="GO:0016887">
    <property type="term" value="F:ATP hydrolysis activity"/>
    <property type="evidence" value="ECO:0007669"/>
    <property type="project" value="RHEA"/>
</dbReference>
<feature type="region of interest" description="Disordered" evidence="10">
    <location>
        <begin position="358"/>
        <end position="391"/>
    </location>
</feature>
<dbReference type="PANTHER" id="PTHR42848">
    <property type="match status" value="1"/>
</dbReference>
<keyword evidence="7 9" id="KW-0233">DNA recombination</keyword>
<keyword evidence="5 9" id="KW-0067">ATP-binding</keyword>
<evidence type="ECO:0000256" key="2">
    <source>
        <dbReference type="ARBA" id="ARBA00022741"/>
    </source>
</evidence>
<comment type="caution">
    <text evidence="12">The sequence shown here is derived from an EMBL/GenBank/DDBJ whole genome shotgun (WGS) entry which is preliminary data.</text>
</comment>
<feature type="binding site" evidence="9">
    <location>
        <position position="250"/>
    </location>
    <ligand>
        <name>ATP</name>
        <dbReference type="ChEBI" id="CHEBI:30616"/>
    </ligand>
</feature>
<dbReference type="GO" id="GO:0005524">
    <property type="term" value="F:ATP binding"/>
    <property type="evidence" value="ECO:0007669"/>
    <property type="project" value="UniProtKB-UniRule"/>
</dbReference>
<feature type="binding site" evidence="9">
    <location>
        <position position="213"/>
    </location>
    <ligand>
        <name>ATP</name>
        <dbReference type="ChEBI" id="CHEBI:30616"/>
    </ligand>
</feature>
<dbReference type="SMART" id="SM00382">
    <property type="entry name" value="AAA"/>
    <property type="match status" value="1"/>
</dbReference>
<evidence type="ECO:0000256" key="6">
    <source>
        <dbReference type="ARBA" id="ARBA00023125"/>
    </source>
</evidence>
<evidence type="ECO:0000313" key="12">
    <source>
        <dbReference type="EMBL" id="GAB94806.1"/>
    </source>
</evidence>
<dbReference type="GO" id="GO:0009378">
    <property type="term" value="F:four-way junction helicase activity"/>
    <property type="evidence" value="ECO:0007669"/>
    <property type="project" value="InterPro"/>
</dbReference>
<keyword evidence="2 9" id="KW-0547">Nucleotide-binding</keyword>
<dbReference type="SUPFAM" id="SSF46785">
    <property type="entry name" value="Winged helix' DNA-binding domain"/>
    <property type="match status" value="1"/>
</dbReference>
<keyword evidence="4 9" id="KW-0378">Hydrolase</keyword>
<dbReference type="InterPro" id="IPR027417">
    <property type="entry name" value="P-loop_NTPase"/>
</dbReference>
<dbReference type="SUPFAM" id="SSF52540">
    <property type="entry name" value="P-loop containing nucleoside triphosphate hydrolases"/>
    <property type="match status" value="1"/>
</dbReference>
<evidence type="ECO:0000256" key="8">
    <source>
        <dbReference type="ARBA" id="ARBA00023204"/>
    </source>
</evidence>
<keyword evidence="6 9" id="KW-0238">DNA-binding</keyword>
<dbReference type="PANTHER" id="PTHR42848:SF1">
    <property type="entry name" value="HOLLIDAY JUNCTION BRANCH MIGRATION COMPLEX SUBUNIT RUVB"/>
    <property type="match status" value="1"/>
</dbReference>
<feature type="compositionally biased region" description="Polar residues" evidence="10">
    <location>
        <begin position="1"/>
        <end position="12"/>
    </location>
</feature>
<feature type="binding site" evidence="9">
    <location>
        <position position="99"/>
    </location>
    <ligand>
        <name>ATP</name>
        <dbReference type="ChEBI" id="CHEBI:30616"/>
    </ligand>
</feature>
<dbReference type="Gene3D" id="1.10.10.10">
    <property type="entry name" value="Winged helix-like DNA-binding domain superfamily/Winged helix DNA-binding domain"/>
    <property type="match status" value="1"/>
</dbReference>
<dbReference type="NCBIfam" id="TIGR00635">
    <property type="entry name" value="ruvB"/>
    <property type="match status" value="1"/>
</dbReference>
<comment type="function">
    <text evidence="9">The RuvA-RuvB-RuvC complex processes Holliday junction (HJ) DNA during genetic recombination and DNA repair, while the RuvA-RuvB complex plays an important role in the rescue of blocked DNA replication forks via replication fork reversal (RFR). RuvA specifically binds to HJ cruciform DNA, conferring on it an open structure. The RuvB hexamer acts as an ATP-dependent pump, pulling dsDNA into and through the RuvAB complex. RuvB forms 2 homohexamers on either side of HJ DNA bound by 1 or 2 RuvA tetramers; 4 subunits per hexamer contact DNA at a time. Coordinated motions by a converter formed by DNA-disengaged RuvB subunits stimulates ATP hydrolysis and nucleotide exchange. Immobilization of the converter enables RuvB to convert the ATP-contained energy into a lever motion, pulling 2 nucleotides of DNA out of the RuvA tetramer per ATP hydrolyzed, thus driving DNA branch migration. The RuvB motors rotate together with the DNA substrate, which together with the progressing nucleotide cycle form the mechanistic basis for DNA recombination by continuous HJ branch migration. Branch migration allows RuvC to scan DNA until it finds its consensus sequence, where it cleaves and resolves cruciform DNA.</text>
</comment>
<feature type="binding site" evidence="9">
    <location>
        <position position="53"/>
    </location>
    <ligand>
        <name>ATP</name>
        <dbReference type="ChEBI" id="CHEBI:30616"/>
    </ligand>
</feature>
<evidence type="ECO:0000259" key="11">
    <source>
        <dbReference type="SMART" id="SM00382"/>
    </source>
</evidence>
<dbReference type="Pfam" id="PF05491">
    <property type="entry name" value="WHD_RuvB"/>
    <property type="match status" value="1"/>
</dbReference>
<feature type="region of interest" description="Small ATPAse domain (RuvB-S)" evidence="9">
    <location>
        <begin position="214"/>
        <end position="284"/>
    </location>
</feature>
<feature type="domain" description="AAA+ ATPase" evidence="11">
    <location>
        <begin position="83"/>
        <end position="216"/>
    </location>
</feature>
<evidence type="ECO:0000256" key="1">
    <source>
        <dbReference type="ARBA" id="ARBA00022490"/>
    </source>
</evidence>
<feature type="region of interest" description="Disordered" evidence="10">
    <location>
        <begin position="1"/>
        <end position="24"/>
    </location>
</feature>
<dbReference type="GO" id="GO:0000400">
    <property type="term" value="F:four-way junction DNA binding"/>
    <property type="evidence" value="ECO:0007669"/>
    <property type="project" value="UniProtKB-UniRule"/>
</dbReference>
<dbReference type="eggNOG" id="COG2255">
    <property type="taxonomic scope" value="Bacteria"/>
</dbReference>
<dbReference type="InterPro" id="IPR036390">
    <property type="entry name" value="WH_DNA-bd_sf"/>
</dbReference>
<dbReference type="InterPro" id="IPR003593">
    <property type="entry name" value="AAA+_ATPase"/>
</dbReference>
<feature type="binding site" evidence="9">
    <location>
        <position position="98"/>
    </location>
    <ligand>
        <name>Mg(2+)</name>
        <dbReference type="ChEBI" id="CHEBI:18420"/>
    </ligand>
</feature>
<dbReference type="InterPro" id="IPR008823">
    <property type="entry name" value="RuvB_wg_C"/>
</dbReference>
<dbReference type="EMBL" id="BAHD01000011">
    <property type="protein sequence ID" value="GAB94806.1"/>
    <property type="molecule type" value="Genomic_DNA"/>
</dbReference>
<dbReference type="CDD" id="cd00009">
    <property type="entry name" value="AAA"/>
    <property type="match status" value="1"/>
</dbReference>
<comment type="domain">
    <text evidence="9">Has 3 domains, the large (RuvB-L) and small ATPase (RuvB-S) domains and the C-terminal head (RuvB-H) domain. The head domain binds DNA, while the ATPase domains jointly bind ATP, ADP or are empty depending on the state of the subunit in the translocation cycle. During a single DNA translocation step the structure of each domain remains the same, but their relative positions change.</text>
</comment>
<comment type="caution">
    <text evidence="9">Lacks conserved residue(s) required for the propagation of feature annotation.</text>
</comment>
<evidence type="ECO:0000256" key="10">
    <source>
        <dbReference type="SAM" id="MobiDB-lite"/>
    </source>
</evidence>
<protein>
    <recommendedName>
        <fullName evidence="9">Holliday junction branch migration complex subunit RuvB</fullName>
        <ecNumber evidence="9">3.6.4.-</ecNumber>
    </recommendedName>
</protein>
<dbReference type="GO" id="GO:0006281">
    <property type="term" value="P:DNA repair"/>
    <property type="evidence" value="ECO:0007669"/>
    <property type="project" value="UniProtKB-UniRule"/>
</dbReference>
<dbReference type="GO" id="GO:0005737">
    <property type="term" value="C:cytoplasm"/>
    <property type="evidence" value="ECO:0007669"/>
    <property type="project" value="UniProtKB-SubCell"/>
</dbReference>
<dbReference type="AlphaFoldDB" id="K6WM05"/>
<dbReference type="Pfam" id="PF05496">
    <property type="entry name" value="RuvB_N"/>
    <property type="match status" value="1"/>
</dbReference>
<dbReference type="Proteomes" id="UP000008366">
    <property type="component" value="Unassembled WGS sequence"/>
</dbReference>
<dbReference type="Pfam" id="PF17864">
    <property type="entry name" value="AAA_lid_4"/>
    <property type="match status" value="1"/>
</dbReference>
<comment type="subcellular location">
    <subcellularLocation>
        <location evidence="9">Cytoplasm</location>
    </subcellularLocation>
</comment>
<dbReference type="STRING" id="1184609.KILIM_011_00790"/>
<keyword evidence="13" id="KW-1185">Reference proteome</keyword>
<feature type="region of interest" description="Head domain (RuvB-H)" evidence="9">
    <location>
        <begin position="287"/>
        <end position="391"/>
    </location>
</feature>
<feature type="binding site" evidence="9">
    <location>
        <position position="342"/>
    </location>
    <ligand>
        <name>DNA</name>
        <dbReference type="ChEBI" id="CHEBI:16991"/>
    </ligand>
</feature>
<evidence type="ECO:0000313" key="13">
    <source>
        <dbReference type="Proteomes" id="UP000008366"/>
    </source>
</evidence>
<comment type="subunit">
    <text evidence="9">Homohexamer. Forms an RuvA(8)-RuvB(12)-Holliday junction (HJ) complex. HJ DNA is sandwiched between 2 RuvA tetramers; dsDNA enters through RuvA and exits via RuvB. An RuvB hexamer assembles on each DNA strand where it exits the tetramer. Each RuvB hexamer is contacted by two RuvA subunits (via domain III) on 2 adjacent RuvB subunits; this complex drives branch migration. In the full resolvosome a probable DNA-RuvA(4)-RuvB(12)-RuvC(2) complex forms which resolves the HJ.</text>
</comment>
<keyword evidence="12" id="KW-0347">Helicase</keyword>
<evidence type="ECO:0000256" key="3">
    <source>
        <dbReference type="ARBA" id="ARBA00022763"/>
    </source>
</evidence>
<feature type="binding site" evidence="9">
    <location>
        <position position="203"/>
    </location>
    <ligand>
        <name>ATP</name>
        <dbReference type="ChEBI" id="CHEBI:30616"/>
    </ligand>
</feature>
<dbReference type="OrthoDB" id="9804478at2"/>
<dbReference type="EC" id="3.6.4.-" evidence="9"/>
<evidence type="ECO:0000256" key="7">
    <source>
        <dbReference type="ARBA" id="ARBA00023172"/>
    </source>
</evidence>
<keyword evidence="8 9" id="KW-0234">DNA repair</keyword>
<gene>
    <name evidence="9 12" type="primary">ruvB</name>
    <name evidence="12" type="ORF">KILIM_011_00790</name>
</gene>
<dbReference type="Gene3D" id="1.10.8.60">
    <property type="match status" value="1"/>
</dbReference>
<feature type="binding site" evidence="9">
    <location>
        <position position="98"/>
    </location>
    <ligand>
        <name>ATP</name>
        <dbReference type="ChEBI" id="CHEBI:30616"/>
    </ligand>
</feature>
<dbReference type="GO" id="GO:0048476">
    <property type="term" value="C:Holliday junction resolvase complex"/>
    <property type="evidence" value="ECO:0007669"/>
    <property type="project" value="UniProtKB-UniRule"/>
</dbReference>
<evidence type="ECO:0000256" key="4">
    <source>
        <dbReference type="ARBA" id="ARBA00022801"/>
    </source>
</evidence>
<evidence type="ECO:0000256" key="9">
    <source>
        <dbReference type="HAMAP-Rule" id="MF_00016"/>
    </source>
</evidence>
<proteinExistence type="inferred from homology"/>
<dbReference type="HAMAP" id="MF_00016">
    <property type="entry name" value="DNA_HJ_migration_RuvB"/>
    <property type="match status" value="1"/>
</dbReference>
<comment type="similarity">
    <text evidence="9">Belongs to the RuvB family.</text>
</comment>
<feature type="binding site" evidence="9">
    <location>
        <position position="97"/>
    </location>
    <ligand>
        <name>ATP</name>
        <dbReference type="ChEBI" id="CHEBI:30616"/>
    </ligand>
</feature>
<dbReference type="Gene3D" id="3.40.50.300">
    <property type="entry name" value="P-loop containing nucleotide triphosphate hydrolases"/>
    <property type="match status" value="1"/>
</dbReference>
<keyword evidence="3 9" id="KW-0227">DNA damage</keyword>
<feature type="binding site" evidence="9">
    <location>
        <position position="52"/>
    </location>
    <ligand>
        <name>ATP</name>
        <dbReference type="ChEBI" id="CHEBI:30616"/>
    </ligand>
</feature>
<dbReference type="RefSeq" id="WP_006591338.1">
    <property type="nucleotide sequence ID" value="NZ_BAHD01000011.1"/>
</dbReference>
<evidence type="ECO:0000256" key="5">
    <source>
        <dbReference type="ARBA" id="ARBA00022840"/>
    </source>
</evidence>
<name>K6WM05_9MICO</name>
<keyword evidence="1 9" id="KW-0963">Cytoplasm</keyword>
<feature type="binding site" evidence="9">
    <location>
        <position position="94"/>
    </location>
    <ligand>
        <name>ATP</name>
        <dbReference type="ChEBI" id="CHEBI:30616"/>
    </ligand>
</feature>
<feature type="binding site" evidence="9">
    <location>
        <position position="347"/>
    </location>
    <ligand>
        <name>DNA</name>
        <dbReference type="ChEBI" id="CHEBI:16991"/>
    </ligand>
</feature>
<dbReference type="InterPro" id="IPR008824">
    <property type="entry name" value="RuvB-like_N"/>
</dbReference>
<dbReference type="InterPro" id="IPR041445">
    <property type="entry name" value="AAA_lid_4"/>
</dbReference>
<dbReference type="InterPro" id="IPR004605">
    <property type="entry name" value="DNA_helicase_Holl-junc_RuvB"/>
</dbReference>
<dbReference type="NCBIfam" id="NF000868">
    <property type="entry name" value="PRK00080.1"/>
    <property type="match status" value="1"/>
</dbReference>
<dbReference type="GO" id="GO:0006310">
    <property type="term" value="P:DNA recombination"/>
    <property type="evidence" value="ECO:0007669"/>
    <property type="project" value="UniProtKB-UniRule"/>
</dbReference>
<comment type="catalytic activity">
    <reaction evidence="9">
        <text>ATP + H2O = ADP + phosphate + H(+)</text>
        <dbReference type="Rhea" id="RHEA:13065"/>
        <dbReference type="ChEBI" id="CHEBI:15377"/>
        <dbReference type="ChEBI" id="CHEBI:15378"/>
        <dbReference type="ChEBI" id="CHEBI:30616"/>
        <dbReference type="ChEBI" id="CHEBI:43474"/>
        <dbReference type="ChEBI" id="CHEBI:456216"/>
    </reaction>
</comment>